<feature type="compositionally biased region" description="Basic and acidic residues" evidence="1">
    <location>
        <begin position="16"/>
        <end position="26"/>
    </location>
</feature>
<gene>
    <name evidence="2" type="ORF">RUM43_008908</name>
</gene>
<protein>
    <submittedName>
        <fullName evidence="2">Uncharacterized protein</fullName>
    </submittedName>
</protein>
<dbReference type="AlphaFoldDB" id="A0AAN8S0U1"/>
<comment type="caution">
    <text evidence="2">The sequence shown here is derived from an EMBL/GenBank/DDBJ whole genome shotgun (WGS) entry which is preliminary data.</text>
</comment>
<feature type="region of interest" description="Disordered" evidence="1">
    <location>
        <begin position="44"/>
        <end position="102"/>
    </location>
</feature>
<sequence length="102" mass="12468">MRDGKRQNYNEQLNSTERKQTRTKDRLIIVETTLERAVWEIKPLRQTRRTKEENESQQNKRRDDSRRRQRNEEKEELDEGEKSKRTIARETNGMNVKKHSNK</sequence>
<proteinExistence type="predicted"/>
<feature type="compositionally biased region" description="Basic and acidic residues" evidence="1">
    <location>
        <begin position="44"/>
        <end position="73"/>
    </location>
</feature>
<organism evidence="2 3">
    <name type="scientific">Polyplax serrata</name>
    <name type="common">Common mouse louse</name>
    <dbReference type="NCBI Taxonomy" id="468196"/>
    <lineage>
        <taxon>Eukaryota</taxon>
        <taxon>Metazoa</taxon>
        <taxon>Ecdysozoa</taxon>
        <taxon>Arthropoda</taxon>
        <taxon>Hexapoda</taxon>
        <taxon>Insecta</taxon>
        <taxon>Pterygota</taxon>
        <taxon>Neoptera</taxon>
        <taxon>Paraneoptera</taxon>
        <taxon>Psocodea</taxon>
        <taxon>Troctomorpha</taxon>
        <taxon>Phthiraptera</taxon>
        <taxon>Anoplura</taxon>
        <taxon>Polyplacidae</taxon>
        <taxon>Polyplax</taxon>
    </lineage>
</organism>
<evidence type="ECO:0000256" key="1">
    <source>
        <dbReference type="SAM" id="MobiDB-lite"/>
    </source>
</evidence>
<dbReference type="Proteomes" id="UP001372834">
    <property type="component" value="Unassembled WGS sequence"/>
</dbReference>
<reference evidence="2 3" key="1">
    <citation type="submission" date="2023-10" db="EMBL/GenBank/DDBJ databases">
        <title>Genomes of two closely related lineages of the louse Polyplax serrata with different host specificities.</title>
        <authorList>
            <person name="Martinu J."/>
            <person name="Tarabai H."/>
            <person name="Stefka J."/>
            <person name="Hypsa V."/>
        </authorList>
    </citation>
    <scope>NUCLEOTIDE SEQUENCE [LARGE SCALE GENOMIC DNA]</scope>
    <source>
        <strain evidence="2">HR10_N</strain>
    </source>
</reference>
<evidence type="ECO:0000313" key="2">
    <source>
        <dbReference type="EMBL" id="KAK6623056.1"/>
    </source>
</evidence>
<accession>A0AAN8S0U1</accession>
<feature type="region of interest" description="Disordered" evidence="1">
    <location>
        <begin position="1"/>
        <end position="26"/>
    </location>
</feature>
<name>A0AAN8S0U1_POLSC</name>
<evidence type="ECO:0000313" key="3">
    <source>
        <dbReference type="Proteomes" id="UP001372834"/>
    </source>
</evidence>
<dbReference type="EMBL" id="JAWJWE010000038">
    <property type="protein sequence ID" value="KAK6623056.1"/>
    <property type="molecule type" value="Genomic_DNA"/>
</dbReference>